<feature type="compositionally biased region" description="Basic and acidic residues" evidence="1">
    <location>
        <begin position="1062"/>
        <end position="1073"/>
    </location>
</feature>
<sequence length="1117" mass="119161">MISPLSLPVGLLVLLAVRTFADFPYNPSRIYVTNNGSTAYIFSSQPSTSQVDLQFLNTSDFIDASSPSLRTLTANLPFSKPSSWRPITPLLNADELNVLVGGCDDEGTETELWHYTPGEGENAGTWDKRSLSSPDSILNSGFLSAGFSFSPIASLNNASFYVFGGMCPNDTSTVETWTSNAKYLNDMLSISPTPPAIASYPNSAYQSSILPLRGPPVPEAGLTITPLTPTYSNSSSTSVSQQQSFVLIGGHTQQAFINMSQVAIFSLPQESWSFEEIKQPDSGETDLLRRSNRPEIEPRSGHTAVITRDGSKIIVFGGWVGDVSTPAEPQLVILEIGQGYGGVGEWKWTTPSTSDNPIDGGRGIYGHAAAMLEGDVMLVYGGYSISASPRKIRRQNVQASNTQMFLFNTTSSSFISTYTRPTASQRSASVENKSSTGALHTTSQKVGLGAGLVLGFAALAGIVTVYIVYSRRLRQRRSAREKELRELALGAERYYSGDLIGAGVDVRGGPYPEMRSASWGSRQEKRISSPGDRFPWAPAAPAGQGQHSEKGRYGNGEREAERTGLLVEIPSPTRGLRRSLHSKGPTTYNPSVGVPVNSAYGNSPTTGEIHTITEQDEDSEASGSGRRPKACKNKGGGIRPISDPFKDPPPQLTRSQSELDRLRREREVKGWVDDWEAAGTAMESGRPLQRSCSIKHDQSNSNTNTSRSRSPEKSDRTNSSLSERSTISSGSIQRSVFGSISRNRSMRSSSTGHTLFANAAAAMTGRATLVHHPGPSPNPSSSSEGNNGGAVARRASSKRSASLNFNSGASTRYRPGTGGSGQSPRERSDTFSTTHTEFGPVQPGESDALLSHGSSTRQGHGYDEVSEAPFGSPVRERKALGWMGSMRRALTGSAGAGARRGTDGGIGRRVEEYDSQHGTSSRDQPQMTEVNGNDSPRRAASASAAFWMGKKGARDWDVDPPSPSAASATTAAGPASTAAATKVGGGTVVRRKPVPDQAGPSLASGAAEGGDEADGEWDVEAAVQKRLVQVMFTVPKEKLRVVNVDQLSLLSKSDVDDPGEGLGEKKDEVDHSKRVSTVVEEGESPVAEGPDESNPTWKGKGKAKQKDDRDEKEKGSS</sequence>
<keyword evidence="3" id="KW-0732">Signal</keyword>
<evidence type="ECO:0000256" key="1">
    <source>
        <dbReference type="SAM" id="MobiDB-lite"/>
    </source>
</evidence>
<evidence type="ECO:0000256" key="2">
    <source>
        <dbReference type="SAM" id="Phobius"/>
    </source>
</evidence>
<dbReference type="SUPFAM" id="SSF50965">
    <property type="entry name" value="Galactose oxidase, central domain"/>
    <property type="match status" value="1"/>
</dbReference>
<feature type="compositionally biased region" description="Low complexity" evidence="1">
    <location>
        <begin position="537"/>
        <end position="546"/>
    </location>
</feature>
<comment type="caution">
    <text evidence="4">The sequence shown here is derived from an EMBL/GenBank/DDBJ whole genome shotgun (WGS) entry which is preliminary data.</text>
</comment>
<dbReference type="AlphaFoldDB" id="A0A8H7E6P6"/>
<feature type="compositionally biased region" description="Basic and acidic residues" evidence="1">
    <location>
        <begin position="547"/>
        <end position="562"/>
    </location>
</feature>
<feature type="region of interest" description="Disordered" evidence="1">
    <location>
        <begin position="680"/>
        <end position="751"/>
    </location>
</feature>
<feature type="region of interest" description="Disordered" evidence="1">
    <location>
        <begin position="891"/>
        <end position="1017"/>
    </location>
</feature>
<feature type="signal peptide" evidence="3">
    <location>
        <begin position="1"/>
        <end position="21"/>
    </location>
</feature>
<name>A0A8H7E6P6_9EURO</name>
<feature type="compositionally biased region" description="Basic and acidic residues" evidence="1">
    <location>
        <begin position="1104"/>
        <end position="1117"/>
    </location>
</feature>
<feature type="compositionally biased region" description="Polar residues" evidence="1">
    <location>
        <begin position="717"/>
        <end position="738"/>
    </location>
</feature>
<keyword evidence="2" id="KW-1133">Transmembrane helix</keyword>
<organism evidence="4 5">
    <name type="scientific">Endocarpon pusillum</name>
    <dbReference type="NCBI Taxonomy" id="364733"/>
    <lineage>
        <taxon>Eukaryota</taxon>
        <taxon>Fungi</taxon>
        <taxon>Dikarya</taxon>
        <taxon>Ascomycota</taxon>
        <taxon>Pezizomycotina</taxon>
        <taxon>Eurotiomycetes</taxon>
        <taxon>Chaetothyriomycetidae</taxon>
        <taxon>Verrucariales</taxon>
        <taxon>Verrucariaceae</taxon>
        <taxon>Endocarpon</taxon>
    </lineage>
</organism>
<evidence type="ECO:0000256" key="3">
    <source>
        <dbReference type="SAM" id="SignalP"/>
    </source>
</evidence>
<evidence type="ECO:0000313" key="5">
    <source>
        <dbReference type="Proteomes" id="UP000606974"/>
    </source>
</evidence>
<protein>
    <recommendedName>
        <fullName evidence="6">Galactose oxidase</fullName>
    </recommendedName>
</protein>
<keyword evidence="2" id="KW-0812">Transmembrane</keyword>
<proteinExistence type="predicted"/>
<dbReference type="EMBL" id="JAACFV010000012">
    <property type="protein sequence ID" value="KAF7512439.1"/>
    <property type="molecule type" value="Genomic_DNA"/>
</dbReference>
<feature type="compositionally biased region" description="Polar residues" evidence="1">
    <location>
        <begin position="916"/>
        <end position="934"/>
    </location>
</feature>
<feature type="compositionally biased region" description="Low complexity" evidence="1">
    <location>
        <begin position="699"/>
        <end position="708"/>
    </location>
</feature>
<dbReference type="Gene3D" id="2.120.10.80">
    <property type="entry name" value="Kelch-type beta propeller"/>
    <property type="match status" value="1"/>
</dbReference>
<reference evidence="4" key="1">
    <citation type="submission" date="2020-02" db="EMBL/GenBank/DDBJ databases">
        <authorList>
            <person name="Palmer J.M."/>
        </authorList>
    </citation>
    <scope>NUCLEOTIDE SEQUENCE</scope>
    <source>
        <strain evidence="4">EPUS1.4</strain>
        <tissue evidence="4">Thallus</tissue>
    </source>
</reference>
<dbReference type="Proteomes" id="UP000606974">
    <property type="component" value="Unassembled WGS sequence"/>
</dbReference>
<evidence type="ECO:0000313" key="4">
    <source>
        <dbReference type="EMBL" id="KAF7512439.1"/>
    </source>
</evidence>
<dbReference type="OrthoDB" id="205993at2759"/>
<feature type="compositionally biased region" description="Low complexity" evidence="1">
    <location>
        <begin position="739"/>
        <end position="750"/>
    </location>
</feature>
<feature type="compositionally biased region" description="Low complexity" evidence="1">
    <location>
        <begin position="779"/>
        <end position="802"/>
    </location>
</feature>
<keyword evidence="5" id="KW-1185">Reference proteome</keyword>
<feature type="compositionally biased region" description="Polar residues" evidence="1">
    <location>
        <begin position="599"/>
        <end position="608"/>
    </location>
</feature>
<gene>
    <name evidence="4" type="ORF">GJ744_001374</name>
</gene>
<feature type="region of interest" description="Disordered" evidence="1">
    <location>
        <begin position="515"/>
        <end position="665"/>
    </location>
</feature>
<feature type="region of interest" description="Disordered" evidence="1">
    <location>
        <begin position="768"/>
        <end position="873"/>
    </location>
</feature>
<feature type="region of interest" description="Disordered" evidence="1">
    <location>
        <begin position="1048"/>
        <end position="1117"/>
    </location>
</feature>
<feature type="compositionally biased region" description="Low complexity" evidence="1">
    <location>
        <begin position="964"/>
        <end position="981"/>
    </location>
</feature>
<dbReference type="InterPro" id="IPR011043">
    <property type="entry name" value="Gal_Oxase/kelch_b-propeller"/>
</dbReference>
<feature type="transmembrane region" description="Helical" evidence="2">
    <location>
        <begin position="446"/>
        <end position="469"/>
    </location>
</feature>
<feature type="chain" id="PRO_5034126498" description="Galactose oxidase" evidence="3">
    <location>
        <begin position="22"/>
        <end position="1117"/>
    </location>
</feature>
<evidence type="ECO:0008006" key="6">
    <source>
        <dbReference type="Google" id="ProtNLM"/>
    </source>
</evidence>
<dbReference type="InterPro" id="IPR015915">
    <property type="entry name" value="Kelch-typ_b-propeller"/>
</dbReference>
<accession>A0A8H7E6P6</accession>
<feature type="compositionally biased region" description="Basic and acidic residues" evidence="1">
    <location>
        <begin position="900"/>
        <end position="915"/>
    </location>
</feature>
<keyword evidence="2" id="KW-0472">Membrane</keyword>